<dbReference type="InterPro" id="IPR007730">
    <property type="entry name" value="SPOR-like_dom"/>
</dbReference>
<name>A0A6N9TJ28_9ALTE</name>
<dbReference type="GO" id="GO:0030428">
    <property type="term" value="C:cell septum"/>
    <property type="evidence" value="ECO:0007669"/>
    <property type="project" value="TreeGrafter"/>
</dbReference>
<dbReference type="InterPro" id="IPR036680">
    <property type="entry name" value="SPOR-like_sf"/>
</dbReference>
<feature type="region of interest" description="Disordered" evidence="1">
    <location>
        <begin position="75"/>
        <end position="114"/>
    </location>
</feature>
<organism evidence="4 5">
    <name type="scientific">Alteromonas genovensis</name>
    <dbReference type="NCBI Taxonomy" id="471225"/>
    <lineage>
        <taxon>Bacteria</taxon>
        <taxon>Pseudomonadati</taxon>
        <taxon>Pseudomonadota</taxon>
        <taxon>Gammaproteobacteria</taxon>
        <taxon>Alteromonadales</taxon>
        <taxon>Alteromonadaceae</taxon>
        <taxon>Alteromonas/Salinimonas group</taxon>
        <taxon>Alteromonas</taxon>
    </lineage>
</organism>
<gene>
    <name evidence="4" type="ORF">GTQ48_11300</name>
</gene>
<dbReference type="GO" id="GO:0032506">
    <property type="term" value="P:cytokinetic process"/>
    <property type="evidence" value="ECO:0007669"/>
    <property type="project" value="TreeGrafter"/>
</dbReference>
<dbReference type="EMBL" id="JAAAWO010000007">
    <property type="protein sequence ID" value="NDW16105.1"/>
    <property type="molecule type" value="Genomic_DNA"/>
</dbReference>
<dbReference type="InterPro" id="IPR052521">
    <property type="entry name" value="Cell_div_SPOR-domain"/>
</dbReference>
<dbReference type="GO" id="GO:0042834">
    <property type="term" value="F:peptidoglycan binding"/>
    <property type="evidence" value="ECO:0007669"/>
    <property type="project" value="InterPro"/>
</dbReference>
<dbReference type="SUPFAM" id="SSF110997">
    <property type="entry name" value="Sporulation related repeat"/>
    <property type="match status" value="1"/>
</dbReference>
<evidence type="ECO:0000259" key="3">
    <source>
        <dbReference type="PROSITE" id="PS51724"/>
    </source>
</evidence>
<evidence type="ECO:0000256" key="1">
    <source>
        <dbReference type="SAM" id="MobiDB-lite"/>
    </source>
</evidence>
<dbReference type="RefSeq" id="WP_163106796.1">
    <property type="nucleotide sequence ID" value="NZ_JAAAWO010000007.1"/>
</dbReference>
<dbReference type="Gene3D" id="3.30.70.1070">
    <property type="entry name" value="Sporulation related repeat"/>
    <property type="match status" value="1"/>
</dbReference>
<comment type="caution">
    <text evidence="4">The sequence shown here is derived from an EMBL/GenBank/DDBJ whole genome shotgun (WGS) entry which is preliminary data.</text>
</comment>
<keyword evidence="2" id="KW-1133">Transmembrane helix</keyword>
<accession>A0A6N9TJ28</accession>
<dbReference type="GO" id="GO:0032153">
    <property type="term" value="C:cell division site"/>
    <property type="evidence" value="ECO:0007669"/>
    <property type="project" value="TreeGrafter"/>
</dbReference>
<evidence type="ECO:0000256" key="2">
    <source>
        <dbReference type="SAM" id="Phobius"/>
    </source>
</evidence>
<dbReference type="AlphaFoldDB" id="A0A6N9TJ28"/>
<evidence type="ECO:0000313" key="5">
    <source>
        <dbReference type="Proteomes" id="UP000471381"/>
    </source>
</evidence>
<dbReference type="PANTHER" id="PTHR38687:SF1">
    <property type="entry name" value="CELL DIVISION PROTEIN DEDD"/>
    <property type="match status" value="1"/>
</dbReference>
<keyword evidence="2" id="KW-0472">Membrane</keyword>
<sequence length="208" mass="22910">MTSALKNRLVGTIIIVALAVIFLPDFLDGKKQTNREPFVSVPANPPIKPIVEPEPFPSERVARAAVPEVEVEEAEALDDVYESQEKTELQASELQASDDTQTTSTSPEPKDELASQTVIEASNDLAEEDAGWVIQLGSFRHEKNVKSLLAKLERAGYRAFSRKIQTSSGLLNKVFVGPDLDKQKLESALPHLKELTKLKGKVTTFKVE</sequence>
<keyword evidence="5" id="KW-1185">Reference proteome</keyword>
<reference evidence="4 5" key="1">
    <citation type="submission" date="2020-01" db="EMBL/GenBank/DDBJ databases">
        <title>Genomes of bacteria type strains.</title>
        <authorList>
            <person name="Chen J."/>
            <person name="Zhu S."/>
            <person name="Yang J."/>
        </authorList>
    </citation>
    <scope>NUCLEOTIDE SEQUENCE [LARGE SCALE GENOMIC DNA]</scope>
    <source>
        <strain evidence="4 5">LMG 24078</strain>
    </source>
</reference>
<dbReference type="PROSITE" id="PS51724">
    <property type="entry name" value="SPOR"/>
    <property type="match status" value="1"/>
</dbReference>
<feature type="domain" description="SPOR" evidence="3">
    <location>
        <begin position="126"/>
        <end position="205"/>
    </location>
</feature>
<dbReference type="Proteomes" id="UP000471381">
    <property type="component" value="Unassembled WGS sequence"/>
</dbReference>
<protein>
    <submittedName>
        <fullName evidence="4">SPOR domain-containing protein</fullName>
    </submittedName>
</protein>
<keyword evidence="2" id="KW-0812">Transmembrane</keyword>
<evidence type="ECO:0000313" key="4">
    <source>
        <dbReference type="EMBL" id="NDW16105.1"/>
    </source>
</evidence>
<feature type="compositionally biased region" description="Low complexity" evidence="1">
    <location>
        <begin position="97"/>
        <end position="106"/>
    </location>
</feature>
<proteinExistence type="predicted"/>
<dbReference type="PANTHER" id="PTHR38687">
    <property type="entry name" value="CELL DIVISION PROTEIN DEDD-RELATED"/>
    <property type="match status" value="1"/>
</dbReference>
<feature type="transmembrane region" description="Helical" evidence="2">
    <location>
        <begin position="9"/>
        <end position="27"/>
    </location>
</feature>
<dbReference type="Pfam" id="PF05036">
    <property type="entry name" value="SPOR"/>
    <property type="match status" value="1"/>
</dbReference>